<proteinExistence type="predicted"/>
<evidence type="ECO:0000313" key="3">
    <source>
        <dbReference type="Proteomes" id="UP001596505"/>
    </source>
</evidence>
<sequence length="119" mass="14258">MQGENENGYSVMFTEEFSLCLDRIQSFFAKQEPDVLEWWYQKEDEIIDYIEKMLSSNPFIGTEVKNGIFKGLRQITYGKNRHRMLNYLIFYAVHENDRIIDVINILPSRSSRQRVRLNK</sequence>
<keyword evidence="3" id="KW-1185">Reference proteome</keyword>
<keyword evidence="1" id="KW-1277">Toxin-antitoxin system</keyword>
<evidence type="ECO:0000256" key="1">
    <source>
        <dbReference type="ARBA" id="ARBA00022649"/>
    </source>
</evidence>
<protein>
    <submittedName>
        <fullName evidence="2">Type II toxin-antitoxin system RelE/ParE family toxin</fullName>
    </submittedName>
</protein>
<dbReference type="Proteomes" id="UP001596505">
    <property type="component" value="Unassembled WGS sequence"/>
</dbReference>
<comment type="caution">
    <text evidence="2">The sequence shown here is derived from an EMBL/GenBank/DDBJ whole genome shotgun (WGS) entry which is preliminary data.</text>
</comment>
<name>A0ABW2Q2M8_9BACL</name>
<reference evidence="3" key="1">
    <citation type="journal article" date="2019" name="Int. J. Syst. Evol. Microbiol.">
        <title>The Global Catalogue of Microorganisms (GCM) 10K type strain sequencing project: providing services to taxonomists for standard genome sequencing and annotation.</title>
        <authorList>
            <consortium name="The Broad Institute Genomics Platform"/>
            <consortium name="The Broad Institute Genome Sequencing Center for Infectious Disease"/>
            <person name="Wu L."/>
            <person name="Ma J."/>
        </authorList>
    </citation>
    <scope>NUCLEOTIDE SEQUENCE [LARGE SCALE GENOMIC DNA]</scope>
    <source>
        <strain evidence="3">CGMCC 1.16305</strain>
    </source>
</reference>
<evidence type="ECO:0000313" key="2">
    <source>
        <dbReference type="EMBL" id="MFC7395529.1"/>
    </source>
</evidence>
<dbReference type="InterPro" id="IPR007712">
    <property type="entry name" value="RelE/ParE_toxin"/>
</dbReference>
<dbReference type="Pfam" id="PF05016">
    <property type="entry name" value="ParE_toxin"/>
    <property type="match status" value="1"/>
</dbReference>
<organism evidence="2 3">
    <name type="scientific">Scopulibacillus cellulosilyticus</name>
    <dbReference type="NCBI Taxonomy" id="2665665"/>
    <lineage>
        <taxon>Bacteria</taxon>
        <taxon>Bacillati</taxon>
        <taxon>Bacillota</taxon>
        <taxon>Bacilli</taxon>
        <taxon>Bacillales</taxon>
        <taxon>Sporolactobacillaceae</taxon>
        <taxon>Scopulibacillus</taxon>
    </lineage>
</organism>
<dbReference type="EMBL" id="JBHTCO010000045">
    <property type="protein sequence ID" value="MFC7395529.1"/>
    <property type="molecule type" value="Genomic_DNA"/>
</dbReference>
<accession>A0ABW2Q2M8</accession>
<dbReference type="Gene3D" id="3.30.2310.20">
    <property type="entry name" value="RelE-like"/>
    <property type="match status" value="1"/>
</dbReference>
<gene>
    <name evidence="2" type="ORF">ACFQRG_21710</name>
</gene>
<dbReference type="RefSeq" id="WP_380970285.1">
    <property type="nucleotide sequence ID" value="NZ_JBHTCO010000045.1"/>
</dbReference>
<dbReference type="InterPro" id="IPR035093">
    <property type="entry name" value="RelE/ParE_toxin_dom_sf"/>
</dbReference>